<protein>
    <submittedName>
        <fullName evidence="1">Uncharacterized protein</fullName>
    </submittedName>
</protein>
<reference evidence="1" key="1">
    <citation type="journal article" date="2020" name="Stud. Mycol.">
        <title>101 Dothideomycetes genomes: a test case for predicting lifestyles and emergence of pathogens.</title>
        <authorList>
            <person name="Haridas S."/>
            <person name="Albert R."/>
            <person name="Binder M."/>
            <person name="Bloem J."/>
            <person name="Labutti K."/>
            <person name="Salamov A."/>
            <person name="Andreopoulos B."/>
            <person name="Baker S."/>
            <person name="Barry K."/>
            <person name="Bills G."/>
            <person name="Bluhm B."/>
            <person name="Cannon C."/>
            <person name="Castanera R."/>
            <person name="Culley D."/>
            <person name="Daum C."/>
            <person name="Ezra D."/>
            <person name="Gonzalez J."/>
            <person name="Henrissat B."/>
            <person name="Kuo A."/>
            <person name="Liang C."/>
            <person name="Lipzen A."/>
            <person name="Lutzoni F."/>
            <person name="Magnuson J."/>
            <person name="Mondo S."/>
            <person name="Nolan M."/>
            <person name="Ohm R."/>
            <person name="Pangilinan J."/>
            <person name="Park H.-J."/>
            <person name="Ramirez L."/>
            <person name="Alfaro M."/>
            <person name="Sun H."/>
            <person name="Tritt A."/>
            <person name="Yoshinaga Y."/>
            <person name="Zwiers L.-H."/>
            <person name="Turgeon B."/>
            <person name="Goodwin S."/>
            <person name="Spatafora J."/>
            <person name="Crous P."/>
            <person name="Grigoriev I."/>
        </authorList>
    </citation>
    <scope>NUCLEOTIDE SEQUENCE</scope>
    <source>
        <strain evidence="1">CBS 125425</strain>
    </source>
</reference>
<sequence>MLFSHFSTSLGLSAYCRVKLRVSCVLALLVTSPCSCLSSNANAAFIIHHLYASLLKLGKQRAIHRYRTVKHKRNDTCSAPS</sequence>
<dbReference type="Proteomes" id="UP000799444">
    <property type="component" value="Unassembled WGS sequence"/>
</dbReference>
<proteinExistence type="predicted"/>
<keyword evidence="2" id="KW-1185">Reference proteome</keyword>
<name>A0A9P4UXH9_9PLEO</name>
<organism evidence="1 2">
    <name type="scientific">Polyplosphaeria fusca</name>
    <dbReference type="NCBI Taxonomy" id="682080"/>
    <lineage>
        <taxon>Eukaryota</taxon>
        <taxon>Fungi</taxon>
        <taxon>Dikarya</taxon>
        <taxon>Ascomycota</taxon>
        <taxon>Pezizomycotina</taxon>
        <taxon>Dothideomycetes</taxon>
        <taxon>Pleosporomycetidae</taxon>
        <taxon>Pleosporales</taxon>
        <taxon>Tetraplosphaeriaceae</taxon>
        <taxon>Polyplosphaeria</taxon>
    </lineage>
</organism>
<dbReference type="EMBL" id="ML996219">
    <property type="protein sequence ID" value="KAF2730364.1"/>
    <property type="molecule type" value="Genomic_DNA"/>
</dbReference>
<evidence type="ECO:0000313" key="2">
    <source>
        <dbReference type="Proteomes" id="UP000799444"/>
    </source>
</evidence>
<comment type="caution">
    <text evidence="1">The sequence shown here is derived from an EMBL/GenBank/DDBJ whole genome shotgun (WGS) entry which is preliminary data.</text>
</comment>
<evidence type="ECO:0000313" key="1">
    <source>
        <dbReference type="EMBL" id="KAF2730364.1"/>
    </source>
</evidence>
<dbReference type="AlphaFoldDB" id="A0A9P4UXH9"/>
<gene>
    <name evidence="1" type="ORF">EJ04DRAFT_46933</name>
</gene>
<accession>A0A9P4UXH9</accession>